<protein>
    <submittedName>
        <fullName evidence="1">Uncharacterized protein</fullName>
    </submittedName>
</protein>
<evidence type="ECO:0000313" key="2">
    <source>
        <dbReference type="Proteomes" id="UP001501570"/>
    </source>
</evidence>
<comment type="caution">
    <text evidence="1">The sequence shown here is derived from an EMBL/GenBank/DDBJ whole genome shotgun (WGS) entry which is preliminary data.</text>
</comment>
<sequence>MCDILSCTPNDLIEIEVVNTAGVGEDLHVDAVPLVLARVVGPSSASIVHYTSLP</sequence>
<dbReference type="RefSeq" id="WP_345639210.1">
    <property type="nucleotide sequence ID" value="NZ_BAABJQ010000055.1"/>
</dbReference>
<organism evidence="1 2">
    <name type="scientific">Rugosimonospora acidiphila</name>
    <dbReference type="NCBI Taxonomy" id="556531"/>
    <lineage>
        <taxon>Bacteria</taxon>
        <taxon>Bacillati</taxon>
        <taxon>Actinomycetota</taxon>
        <taxon>Actinomycetes</taxon>
        <taxon>Micromonosporales</taxon>
        <taxon>Micromonosporaceae</taxon>
        <taxon>Rugosimonospora</taxon>
    </lineage>
</organism>
<proteinExistence type="predicted"/>
<keyword evidence="2" id="KW-1185">Reference proteome</keyword>
<name>A0ABP9ST32_9ACTN</name>
<accession>A0ABP9ST32</accession>
<reference evidence="2" key="1">
    <citation type="journal article" date="2019" name="Int. J. Syst. Evol. Microbiol.">
        <title>The Global Catalogue of Microorganisms (GCM) 10K type strain sequencing project: providing services to taxonomists for standard genome sequencing and annotation.</title>
        <authorList>
            <consortium name="The Broad Institute Genomics Platform"/>
            <consortium name="The Broad Institute Genome Sequencing Center for Infectious Disease"/>
            <person name="Wu L."/>
            <person name="Ma J."/>
        </authorList>
    </citation>
    <scope>NUCLEOTIDE SEQUENCE [LARGE SCALE GENOMIC DNA]</scope>
    <source>
        <strain evidence="2">JCM 18304</strain>
    </source>
</reference>
<dbReference type="EMBL" id="BAABJQ010000055">
    <property type="protein sequence ID" value="GAA5201839.1"/>
    <property type="molecule type" value="Genomic_DNA"/>
</dbReference>
<dbReference type="Proteomes" id="UP001501570">
    <property type="component" value="Unassembled WGS sequence"/>
</dbReference>
<evidence type="ECO:0000313" key="1">
    <source>
        <dbReference type="EMBL" id="GAA5201839.1"/>
    </source>
</evidence>
<gene>
    <name evidence="1" type="ORF">GCM10023322_82550</name>
</gene>